<evidence type="ECO:0000256" key="3">
    <source>
        <dbReference type="ARBA" id="ARBA00023163"/>
    </source>
</evidence>
<dbReference type="Gene3D" id="1.10.10.60">
    <property type="entry name" value="Homeodomain-like"/>
    <property type="match status" value="1"/>
</dbReference>
<dbReference type="InterPro" id="IPR018060">
    <property type="entry name" value="HTH_AraC"/>
</dbReference>
<evidence type="ECO:0000313" key="6">
    <source>
        <dbReference type="Proteomes" id="UP000585050"/>
    </source>
</evidence>
<dbReference type="SUPFAM" id="SSF46689">
    <property type="entry name" value="Homeodomain-like"/>
    <property type="match status" value="2"/>
</dbReference>
<evidence type="ECO:0000313" key="5">
    <source>
        <dbReference type="EMBL" id="NLR91539.1"/>
    </source>
</evidence>
<name>A0A7X8SJS0_9BACT</name>
<dbReference type="PANTHER" id="PTHR43280:SF2">
    <property type="entry name" value="HTH-TYPE TRANSCRIPTIONAL REGULATOR EXSA"/>
    <property type="match status" value="1"/>
</dbReference>
<reference evidence="5 6" key="1">
    <citation type="submission" date="2020-04" db="EMBL/GenBank/DDBJ databases">
        <title>Flammeovirga sp. SR4, a novel species isolated from seawater.</title>
        <authorList>
            <person name="Wang X."/>
        </authorList>
    </citation>
    <scope>NUCLEOTIDE SEQUENCE [LARGE SCALE GENOMIC DNA]</scope>
    <source>
        <strain evidence="5 6">SR4</strain>
    </source>
</reference>
<keyword evidence="6" id="KW-1185">Reference proteome</keyword>
<keyword evidence="1" id="KW-0805">Transcription regulation</keyword>
<dbReference type="SMART" id="SM00342">
    <property type="entry name" value="HTH_ARAC"/>
    <property type="match status" value="1"/>
</dbReference>
<dbReference type="Proteomes" id="UP000585050">
    <property type="component" value="Unassembled WGS sequence"/>
</dbReference>
<keyword evidence="2" id="KW-0238">DNA-binding</keyword>
<dbReference type="PROSITE" id="PS01124">
    <property type="entry name" value="HTH_ARAC_FAMILY_2"/>
    <property type="match status" value="1"/>
</dbReference>
<gene>
    <name evidence="5" type="ORF">HGP29_10000</name>
</gene>
<proteinExistence type="predicted"/>
<evidence type="ECO:0000256" key="1">
    <source>
        <dbReference type="ARBA" id="ARBA00023015"/>
    </source>
</evidence>
<dbReference type="InterPro" id="IPR009057">
    <property type="entry name" value="Homeodomain-like_sf"/>
</dbReference>
<dbReference type="Pfam" id="PF12833">
    <property type="entry name" value="HTH_18"/>
    <property type="match status" value="1"/>
</dbReference>
<protein>
    <submittedName>
        <fullName evidence="5">Helix-turn-helix transcriptional regulator</fullName>
    </submittedName>
</protein>
<dbReference type="RefSeq" id="WP_168882258.1">
    <property type="nucleotide sequence ID" value="NZ_JABAIL010000003.1"/>
</dbReference>
<dbReference type="GO" id="GO:0043565">
    <property type="term" value="F:sequence-specific DNA binding"/>
    <property type="evidence" value="ECO:0007669"/>
    <property type="project" value="InterPro"/>
</dbReference>
<evidence type="ECO:0000256" key="2">
    <source>
        <dbReference type="ARBA" id="ARBA00023125"/>
    </source>
</evidence>
<dbReference type="PANTHER" id="PTHR43280">
    <property type="entry name" value="ARAC-FAMILY TRANSCRIPTIONAL REGULATOR"/>
    <property type="match status" value="1"/>
</dbReference>
<evidence type="ECO:0000259" key="4">
    <source>
        <dbReference type="PROSITE" id="PS01124"/>
    </source>
</evidence>
<accession>A0A7X8SJS0</accession>
<comment type="caution">
    <text evidence="5">The sequence shown here is derived from an EMBL/GenBank/DDBJ whole genome shotgun (WGS) entry which is preliminary data.</text>
</comment>
<organism evidence="5 6">
    <name type="scientific">Flammeovirga agarivorans</name>
    <dbReference type="NCBI Taxonomy" id="2726742"/>
    <lineage>
        <taxon>Bacteria</taxon>
        <taxon>Pseudomonadati</taxon>
        <taxon>Bacteroidota</taxon>
        <taxon>Cytophagia</taxon>
        <taxon>Cytophagales</taxon>
        <taxon>Flammeovirgaceae</taxon>
        <taxon>Flammeovirga</taxon>
    </lineage>
</organism>
<dbReference type="InterPro" id="IPR018062">
    <property type="entry name" value="HTH_AraC-typ_CS"/>
</dbReference>
<dbReference type="GO" id="GO:0003700">
    <property type="term" value="F:DNA-binding transcription factor activity"/>
    <property type="evidence" value="ECO:0007669"/>
    <property type="project" value="InterPro"/>
</dbReference>
<sequence length="327" mass="38560">MNDKAIETTLDRWASHLEVTKKENKVVVDNNKAKGYIEAIAFEELDVLKLELYLKQDLPFRHPNLGHLPYIRMSFLMPLEEKIVEQKKDVQDPTELYEYSESGYGVYVTNSSRSFKVDFKKRPQLRILELRISKDLFRSFTSQSKKLQNLMPQDDYFVVFEELDPKGRWMFDTVFSTTEKDYYYLERIKTTTFGLLTHFFICVNSREVIEASNKYPFNMDAVLQTQNYLYENSDRVVTINEVSKEVGLSESRLRYLFKQVFGVSIMSYHQDVRLHQSKEILKSLKVPISAIALDFGFNSASHYTTSFKKKFKLTPKEFQEKYTAQFI</sequence>
<dbReference type="EMBL" id="JABAIL010000003">
    <property type="protein sequence ID" value="NLR91539.1"/>
    <property type="molecule type" value="Genomic_DNA"/>
</dbReference>
<keyword evidence="3" id="KW-0804">Transcription</keyword>
<dbReference type="PROSITE" id="PS00041">
    <property type="entry name" value="HTH_ARAC_FAMILY_1"/>
    <property type="match status" value="1"/>
</dbReference>
<feature type="domain" description="HTH araC/xylS-type" evidence="4">
    <location>
        <begin position="223"/>
        <end position="321"/>
    </location>
</feature>
<dbReference type="AlphaFoldDB" id="A0A7X8SJS0"/>